<dbReference type="Pfam" id="PF04082">
    <property type="entry name" value="Fungal_trans"/>
    <property type="match status" value="1"/>
</dbReference>
<dbReference type="SMART" id="SM00906">
    <property type="entry name" value="Fungal_trans"/>
    <property type="match status" value="1"/>
</dbReference>
<evidence type="ECO:0000313" key="4">
    <source>
        <dbReference type="Proteomes" id="UP000766486"/>
    </source>
</evidence>
<dbReference type="Proteomes" id="UP000766486">
    <property type="component" value="Unassembled WGS sequence"/>
</dbReference>
<keyword evidence="4" id="KW-1185">Reference proteome</keyword>
<comment type="caution">
    <text evidence="3">The sequence shown here is derived from an EMBL/GenBank/DDBJ whole genome shotgun (WGS) entry which is preliminary data.</text>
</comment>
<dbReference type="CDD" id="cd12148">
    <property type="entry name" value="fungal_TF_MHR"/>
    <property type="match status" value="1"/>
</dbReference>
<evidence type="ECO:0000256" key="1">
    <source>
        <dbReference type="ARBA" id="ARBA00023242"/>
    </source>
</evidence>
<dbReference type="InterPro" id="IPR007219">
    <property type="entry name" value="XnlR_reg_dom"/>
</dbReference>
<proteinExistence type="predicted"/>
<reference evidence="3 4" key="1">
    <citation type="submission" date="2019-06" db="EMBL/GenBank/DDBJ databases">
        <authorList>
            <person name="Broberg M."/>
        </authorList>
    </citation>
    <scope>NUCLEOTIDE SEQUENCE [LARGE SCALE GENOMIC DNA]</scope>
</reference>
<gene>
    <name evidence="3" type="ORF">CLO192961_LOCUS176554</name>
</gene>
<organism evidence="3 4">
    <name type="scientific">Bionectria ochroleuca</name>
    <name type="common">Gliocladium roseum</name>
    <dbReference type="NCBI Taxonomy" id="29856"/>
    <lineage>
        <taxon>Eukaryota</taxon>
        <taxon>Fungi</taxon>
        <taxon>Dikarya</taxon>
        <taxon>Ascomycota</taxon>
        <taxon>Pezizomycotina</taxon>
        <taxon>Sordariomycetes</taxon>
        <taxon>Hypocreomycetidae</taxon>
        <taxon>Hypocreales</taxon>
        <taxon>Bionectriaceae</taxon>
        <taxon>Clonostachys</taxon>
    </lineage>
</organism>
<protein>
    <recommendedName>
        <fullName evidence="2">Xylanolytic transcriptional activator regulatory domain-containing protein</fullName>
    </recommendedName>
</protein>
<dbReference type="EMBL" id="CABFNS010000741">
    <property type="protein sequence ID" value="VUC25947.1"/>
    <property type="molecule type" value="Genomic_DNA"/>
</dbReference>
<dbReference type="PANTHER" id="PTHR46910:SF5">
    <property type="entry name" value="ZN(II)2CYS6 TRANSCRIPTION FACTOR (EUROFUNG)"/>
    <property type="match status" value="1"/>
</dbReference>
<sequence length="266" mass="29966">MLLGSRNVSDMCLKIYFSDDHSVAEYIILNAVLYFLVVLSPASDKPQDKFSEARYLYAENLKSALASLPLYIKPMKDMVLALVLGVRHKLSLASFSVETSKPHEAWVLITAAYQAAQALGYHSRHRAVSEDSSELNDSGVIFWVIYYLEKSLSLRLGRCSMIQRYDISLPLPGDSQTSPTVMVKYCKISIQLADISSRVYNSLYSPQSLSGTDQVRTSKALELHEELKSIKRERESMKASKQNNSLDQFQLSPLAKMHTSTPKLWT</sequence>
<name>A0ABY6U769_BIOOC</name>
<feature type="domain" description="Xylanolytic transcriptional activator regulatory" evidence="2">
    <location>
        <begin position="105"/>
        <end position="178"/>
    </location>
</feature>
<dbReference type="PANTHER" id="PTHR46910">
    <property type="entry name" value="TRANSCRIPTION FACTOR PDR1"/>
    <property type="match status" value="1"/>
</dbReference>
<evidence type="ECO:0000313" key="3">
    <source>
        <dbReference type="EMBL" id="VUC25947.1"/>
    </source>
</evidence>
<evidence type="ECO:0000259" key="2">
    <source>
        <dbReference type="SMART" id="SM00906"/>
    </source>
</evidence>
<dbReference type="InterPro" id="IPR050987">
    <property type="entry name" value="AtrR-like"/>
</dbReference>
<keyword evidence="1" id="KW-0539">Nucleus</keyword>
<accession>A0ABY6U769</accession>